<dbReference type="Proteomes" id="UP000646738">
    <property type="component" value="Unassembled WGS sequence"/>
</dbReference>
<evidence type="ECO:0000256" key="1">
    <source>
        <dbReference type="SAM" id="MobiDB-lite"/>
    </source>
</evidence>
<accession>A0ABQ3RAU1</accession>
<sequence length="109" mass="11328">MGIGLADRVRARPAVASSGCHRRVRRCLAPTAGRGWFESSCPPFAQSGARCVSGKGKGKGVGYLTGRCRAPRTTAVCSNGGLIGRHPRRTAVPGSGAPRPPWTRLTGGM</sequence>
<organism evidence="2 3">
    <name type="scientific">Streptomyces rubradiris</name>
    <name type="common">Streptomyces achromogenes subsp. rubradiris</name>
    <dbReference type="NCBI Taxonomy" id="285531"/>
    <lineage>
        <taxon>Bacteria</taxon>
        <taxon>Bacillati</taxon>
        <taxon>Actinomycetota</taxon>
        <taxon>Actinomycetes</taxon>
        <taxon>Kitasatosporales</taxon>
        <taxon>Streptomycetaceae</taxon>
        <taxon>Streptomyces</taxon>
    </lineage>
</organism>
<proteinExistence type="predicted"/>
<comment type="caution">
    <text evidence="2">The sequence shown here is derived from an EMBL/GenBank/DDBJ whole genome shotgun (WGS) entry which is preliminary data.</text>
</comment>
<feature type="region of interest" description="Disordered" evidence="1">
    <location>
        <begin position="79"/>
        <end position="109"/>
    </location>
</feature>
<evidence type="ECO:0000313" key="3">
    <source>
        <dbReference type="Proteomes" id="UP000646738"/>
    </source>
</evidence>
<keyword evidence="3" id="KW-1185">Reference proteome</keyword>
<reference evidence="3" key="1">
    <citation type="submission" date="2023-07" db="EMBL/GenBank/DDBJ databases">
        <title>Whole genome shotgun sequence of Streptomyces achromogenes subsp. rubradiris NBRC 14000.</title>
        <authorList>
            <person name="Komaki H."/>
            <person name="Tamura T."/>
        </authorList>
    </citation>
    <scope>NUCLEOTIDE SEQUENCE [LARGE SCALE GENOMIC DNA]</scope>
    <source>
        <strain evidence="3">NBRC 14000</strain>
    </source>
</reference>
<name>A0ABQ3RAU1_STRRR</name>
<dbReference type="EMBL" id="BNEA01000015">
    <property type="protein sequence ID" value="GHI52950.1"/>
    <property type="molecule type" value="Genomic_DNA"/>
</dbReference>
<evidence type="ECO:0000313" key="2">
    <source>
        <dbReference type="EMBL" id="GHI52950.1"/>
    </source>
</evidence>
<gene>
    <name evidence="2" type="ORF">Srubr_27960</name>
</gene>
<protein>
    <submittedName>
        <fullName evidence="2">Uncharacterized protein</fullName>
    </submittedName>
</protein>